<name>A0ABY4BUG9_9FLAO</name>
<keyword evidence="1" id="KW-0547">Nucleotide-binding</keyword>
<gene>
    <name evidence="1" type="ORF">MTP09_01520</name>
</gene>
<accession>A0ABY4BUG9</accession>
<dbReference type="SUPFAM" id="SSF52540">
    <property type="entry name" value="P-loop containing nucleoside triphosphate hydrolases"/>
    <property type="match status" value="1"/>
</dbReference>
<dbReference type="PANTHER" id="PTHR34301">
    <property type="entry name" value="DNA-BINDING PROTEIN-RELATED"/>
    <property type="match status" value="1"/>
</dbReference>
<sequence>MENPFSYGITAAGKFFTNREEDLEELKTNLINGINTSIISPRRWGKSSLVEKALLELKKETELKIVSIDMFSVNSKHEFYEIFARECIKSSSNLLEEWMKSGIEFFKNIIPKLSVGIDPSNDFSVSFDWEEAKKHHLEILNLPEVIAKKKGVRFVIAIDEFQNITNFHDAENFEKKLRAVWQKQKSVTYCLYGSKRHMMNEIFNSSSKPFYRFGNIKFLQKITAEKWKTFIKAGFKRTKKQIDGSFVDQIIADMNRHSWYVQQFSYFVWVATQDKVTDEIFFNAKRKLVQSNSPFFTNVCENLSPKQINLLKAVVKNEQQITSTAVLKQYDLGTSGTATKNKNTLIEKDILDLEDGNLTLQDPVFELWFRKIYFNENYAK</sequence>
<dbReference type="GO" id="GO:0005524">
    <property type="term" value="F:ATP binding"/>
    <property type="evidence" value="ECO:0007669"/>
    <property type="project" value="UniProtKB-KW"/>
</dbReference>
<dbReference type="RefSeq" id="WP_243549992.1">
    <property type="nucleotide sequence ID" value="NZ_CP094532.1"/>
</dbReference>
<dbReference type="PANTHER" id="PTHR34301:SF8">
    <property type="entry name" value="ATPASE DOMAIN-CONTAINING PROTEIN"/>
    <property type="match status" value="1"/>
</dbReference>
<dbReference type="Gene3D" id="3.40.50.300">
    <property type="entry name" value="P-loop containing nucleotide triphosphate hydrolases"/>
    <property type="match status" value="1"/>
</dbReference>
<reference evidence="1 2" key="1">
    <citation type="submission" date="2022-03" db="EMBL/GenBank/DDBJ databases">
        <title>Chryseobacterium sp. isolated from particulate matters in swine house.</title>
        <authorList>
            <person name="Won M."/>
            <person name="Kim S.-J."/>
            <person name="Kwon S.-W."/>
        </authorList>
    </citation>
    <scope>NUCLEOTIDE SEQUENCE [LARGE SCALE GENOMIC DNA]</scope>
    <source>
        <strain evidence="1 2">SC2-2</strain>
    </source>
</reference>
<organism evidence="1 2">
    <name type="scientific">Chryseobacterium suipulveris</name>
    <dbReference type="NCBI Taxonomy" id="2929800"/>
    <lineage>
        <taxon>Bacteria</taxon>
        <taxon>Pseudomonadati</taxon>
        <taxon>Bacteroidota</taxon>
        <taxon>Flavobacteriia</taxon>
        <taxon>Flavobacteriales</taxon>
        <taxon>Weeksellaceae</taxon>
        <taxon>Chryseobacterium group</taxon>
        <taxon>Chryseobacterium</taxon>
    </lineage>
</organism>
<dbReference type="EMBL" id="CP094532">
    <property type="protein sequence ID" value="UOE41351.1"/>
    <property type="molecule type" value="Genomic_DNA"/>
</dbReference>
<keyword evidence="2" id="KW-1185">Reference proteome</keyword>
<keyword evidence="1" id="KW-0067">ATP-binding</keyword>
<dbReference type="InterPro" id="IPR027417">
    <property type="entry name" value="P-loop_NTPase"/>
</dbReference>
<protein>
    <submittedName>
        <fullName evidence="1">ATP-binding protein</fullName>
    </submittedName>
</protein>
<proteinExistence type="predicted"/>
<dbReference type="Proteomes" id="UP000831460">
    <property type="component" value="Chromosome"/>
</dbReference>
<evidence type="ECO:0000313" key="2">
    <source>
        <dbReference type="Proteomes" id="UP000831460"/>
    </source>
</evidence>
<evidence type="ECO:0000313" key="1">
    <source>
        <dbReference type="EMBL" id="UOE41351.1"/>
    </source>
</evidence>